<evidence type="ECO:0000259" key="2">
    <source>
        <dbReference type="PROSITE" id="PS50076"/>
    </source>
</evidence>
<dbReference type="EMBL" id="UYRT01081627">
    <property type="protein sequence ID" value="VDN24731.1"/>
    <property type="molecule type" value="Genomic_DNA"/>
</dbReference>
<dbReference type="InterPro" id="IPR001623">
    <property type="entry name" value="DnaJ_domain"/>
</dbReference>
<dbReference type="PROSITE" id="PS50076">
    <property type="entry name" value="DNAJ_2"/>
    <property type="match status" value="1"/>
</dbReference>
<dbReference type="CDD" id="cd06257">
    <property type="entry name" value="DnaJ"/>
    <property type="match status" value="1"/>
</dbReference>
<gene>
    <name evidence="3" type="ORF">GPUH_LOCUS14765</name>
</gene>
<reference evidence="5" key="1">
    <citation type="submission" date="2016-06" db="UniProtKB">
        <authorList>
            <consortium name="WormBaseParasite"/>
        </authorList>
    </citation>
    <scope>IDENTIFICATION</scope>
</reference>
<dbReference type="Pfam" id="PF00226">
    <property type="entry name" value="DnaJ"/>
    <property type="match status" value="1"/>
</dbReference>
<dbReference type="GO" id="GO:0042026">
    <property type="term" value="P:protein refolding"/>
    <property type="evidence" value="ECO:0007669"/>
    <property type="project" value="TreeGrafter"/>
</dbReference>
<organism evidence="5">
    <name type="scientific">Gongylonema pulchrum</name>
    <dbReference type="NCBI Taxonomy" id="637853"/>
    <lineage>
        <taxon>Eukaryota</taxon>
        <taxon>Metazoa</taxon>
        <taxon>Ecdysozoa</taxon>
        <taxon>Nematoda</taxon>
        <taxon>Chromadorea</taxon>
        <taxon>Rhabditida</taxon>
        <taxon>Spirurina</taxon>
        <taxon>Spiruromorpha</taxon>
        <taxon>Spiruroidea</taxon>
        <taxon>Gongylonematidae</taxon>
        <taxon>Gongylonema</taxon>
    </lineage>
</organism>
<dbReference type="AlphaFoldDB" id="A0A183E1C4"/>
<dbReference type="PANTHER" id="PTHR43096">
    <property type="entry name" value="DNAJ HOMOLOG 1, MITOCHONDRIAL-RELATED"/>
    <property type="match status" value="1"/>
</dbReference>
<evidence type="ECO:0000313" key="5">
    <source>
        <dbReference type="WBParaSite" id="GPUH_0001478401-mRNA-1"/>
    </source>
</evidence>
<dbReference type="Proteomes" id="UP000271098">
    <property type="component" value="Unassembled WGS sequence"/>
</dbReference>
<protein>
    <submittedName>
        <fullName evidence="5">J domain-containing protein</fullName>
    </submittedName>
</protein>
<proteinExistence type="predicted"/>
<dbReference type="GO" id="GO:0005737">
    <property type="term" value="C:cytoplasm"/>
    <property type="evidence" value="ECO:0007669"/>
    <property type="project" value="TreeGrafter"/>
</dbReference>
<dbReference type="PANTHER" id="PTHR43096:SF52">
    <property type="entry name" value="DNAJ HOMOLOG 1, MITOCHONDRIAL-RELATED"/>
    <property type="match status" value="1"/>
</dbReference>
<evidence type="ECO:0000313" key="4">
    <source>
        <dbReference type="Proteomes" id="UP000271098"/>
    </source>
</evidence>
<dbReference type="Gene3D" id="1.10.287.110">
    <property type="entry name" value="DnaJ domain"/>
    <property type="match status" value="1"/>
</dbReference>
<keyword evidence="4" id="KW-1185">Reference proteome</keyword>
<dbReference type="GO" id="GO:0051082">
    <property type="term" value="F:unfolded protein binding"/>
    <property type="evidence" value="ECO:0007669"/>
    <property type="project" value="TreeGrafter"/>
</dbReference>
<dbReference type="SUPFAM" id="SSF46565">
    <property type="entry name" value="Chaperone J-domain"/>
    <property type="match status" value="2"/>
</dbReference>
<evidence type="ECO:0000256" key="1">
    <source>
        <dbReference type="ARBA" id="ARBA00023186"/>
    </source>
</evidence>
<sequence>MPRFDGAVRPVFARPLYYFSYRGLRAYRSDSSRTYYDVLGVKPDATAAEIKSAFYKLDCAIFLLQRSMIFGFGNLKNNLTLNAYLEHSFVKEIVLISQHHPDASKCSGDGHKHAALYLEIRDAYEVLKDKKKRREYDLGLLDSSRSRLRYREQPTDNEGRQRHNVPYNFGVRSHLIIQENLNTKMKIGLNGTLDEEKNL</sequence>
<accession>A0A183E1C4</accession>
<dbReference type="PRINTS" id="PR00625">
    <property type="entry name" value="JDOMAIN"/>
</dbReference>
<feature type="domain" description="J" evidence="2">
    <location>
        <begin position="34"/>
        <end position="140"/>
    </location>
</feature>
<reference evidence="3 4" key="2">
    <citation type="submission" date="2018-11" db="EMBL/GenBank/DDBJ databases">
        <authorList>
            <consortium name="Pathogen Informatics"/>
        </authorList>
    </citation>
    <scope>NUCLEOTIDE SEQUENCE [LARGE SCALE GENOMIC DNA]</scope>
</reference>
<dbReference type="WBParaSite" id="GPUH_0001478401-mRNA-1">
    <property type="protein sequence ID" value="GPUH_0001478401-mRNA-1"/>
    <property type="gene ID" value="GPUH_0001478401"/>
</dbReference>
<name>A0A183E1C4_9BILA</name>
<keyword evidence="1" id="KW-0143">Chaperone</keyword>
<dbReference type="InterPro" id="IPR036869">
    <property type="entry name" value="J_dom_sf"/>
</dbReference>
<evidence type="ECO:0000313" key="3">
    <source>
        <dbReference type="EMBL" id="VDN24731.1"/>
    </source>
</evidence>
<dbReference type="OrthoDB" id="376357at2759"/>